<protein>
    <submittedName>
        <fullName evidence="2">Uncharacterized protein</fullName>
    </submittedName>
</protein>
<dbReference type="Proteomes" id="UP000011744">
    <property type="component" value="Unassembled WGS sequence"/>
</dbReference>
<dbReference type="RefSeq" id="WP_008620037.1">
    <property type="nucleotide sequence ID" value="NZ_AONQ01000057.1"/>
</dbReference>
<accession>M2Y6G7</accession>
<feature type="region of interest" description="Disordered" evidence="1">
    <location>
        <begin position="1"/>
        <end position="28"/>
    </location>
</feature>
<proteinExistence type="predicted"/>
<dbReference type="PATRIC" id="fig|1244869.3.peg.3494"/>
<gene>
    <name evidence="2" type="ORF">H261_17418</name>
</gene>
<dbReference type="EMBL" id="AONQ01000057">
    <property type="protein sequence ID" value="EME68646.1"/>
    <property type="molecule type" value="Genomic_DNA"/>
</dbReference>
<evidence type="ECO:0000313" key="3">
    <source>
        <dbReference type="Proteomes" id="UP000011744"/>
    </source>
</evidence>
<keyword evidence="3" id="KW-1185">Reference proteome</keyword>
<comment type="caution">
    <text evidence="2">The sequence shown here is derived from an EMBL/GenBank/DDBJ whole genome shotgun (WGS) entry which is preliminary data.</text>
</comment>
<dbReference type="OrthoDB" id="7356137at2"/>
<evidence type="ECO:0000256" key="1">
    <source>
        <dbReference type="SAM" id="MobiDB-lite"/>
    </source>
</evidence>
<dbReference type="AlphaFoldDB" id="M2Y6G7"/>
<sequence length="151" mass="16269">MGEPHQHLTDVATAGFTPGTAKPGPDRMPRSFLSEFERAQVQRIAEEGGALAAAVVRWHREQNAANHGNLEQHLSHGLGVAALGALVMQLLAWTRLVEPAGAPPATLRAAREIIDAADPEAEPAALDTQARSLLIHAMEIKAKARRISRLW</sequence>
<evidence type="ECO:0000313" key="2">
    <source>
        <dbReference type="EMBL" id="EME68646.1"/>
    </source>
</evidence>
<name>M2Y6G7_9PROT</name>
<reference evidence="2 3" key="1">
    <citation type="journal article" date="2014" name="Genome Announc.">
        <title>Draft Genome Sequence of Magnetospirillum sp. Strain SO-1, a Freshwater Magnetotactic Bacterium Isolated from the Ol'khovka River, Russia.</title>
        <authorList>
            <person name="Grouzdev D.S."/>
            <person name="Dziuba M.V."/>
            <person name="Sukhacheva M.S."/>
            <person name="Mardanov A.V."/>
            <person name="Beletskiy A.V."/>
            <person name="Kuznetsov B.B."/>
            <person name="Skryabin K.G."/>
        </authorList>
    </citation>
    <scope>NUCLEOTIDE SEQUENCE [LARGE SCALE GENOMIC DNA]</scope>
    <source>
        <strain evidence="2 3">SO-1</strain>
    </source>
</reference>
<organism evidence="2 3">
    <name type="scientific">Paramagnetospirillum caucaseum</name>
    <dbReference type="NCBI Taxonomy" id="1244869"/>
    <lineage>
        <taxon>Bacteria</taxon>
        <taxon>Pseudomonadati</taxon>
        <taxon>Pseudomonadota</taxon>
        <taxon>Alphaproteobacteria</taxon>
        <taxon>Rhodospirillales</taxon>
        <taxon>Magnetospirillaceae</taxon>
        <taxon>Paramagnetospirillum</taxon>
    </lineage>
</organism>